<dbReference type="RefSeq" id="WP_344969941.1">
    <property type="nucleotide sequence ID" value="NZ_BAABDD010000007.1"/>
</dbReference>
<name>A0ABP7FJ26_9ACTN</name>
<proteinExistence type="predicted"/>
<sequence>MTPPLTTTELSELVEPGAIRVEVTPDATTVILHLGPREPLVFTPNGANAKDATDIARKLAAAGHYLNVLLSTPEERSKAAGQVTDLAWMSAH</sequence>
<keyword evidence="2" id="KW-1185">Reference proteome</keyword>
<accession>A0ABP7FJ26</accession>
<dbReference type="Proteomes" id="UP001500908">
    <property type="component" value="Unassembled WGS sequence"/>
</dbReference>
<evidence type="ECO:0000313" key="2">
    <source>
        <dbReference type="Proteomes" id="UP001500908"/>
    </source>
</evidence>
<dbReference type="EMBL" id="BAABDD010000007">
    <property type="protein sequence ID" value="GAA3739996.1"/>
    <property type="molecule type" value="Genomic_DNA"/>
</dbReference>
<organism evidence="1 2">
    <name type="scientific">Salinactinospora qingdaonensis</name>
    <dbReference type="NCBI Taxonomy" id="702744"/>
    <lineage>
        <taxon>Bacteria</taxon>
        <taxon>Bacillati</taxon>
        <taxon>Actinomycetota</taxon>
        <taxon>Actinomycetes</taxon>
        <taxon>Streptosporangiales</taxon>
        <taxon>Nocardiopsidaceae</taxon>
        <taxon>Salinactinospora</taxon>
    </lineage>
</organism>
<comment type="caution">
    <text evidence="1">The sequence shown here is derived from an EMBL/GenBank/DDBJ whole genome shotgun (WGS) entry which is preliminary data.</text>
</comment>
<evidence type="ECO:0000313" key="1">
    <source>
        <dbReference type="EMBL" id="GAA3739996.1"/>
    </source>
</evidence>
<gene>
    <name evidence="1" type="ORF">GCM10022402_19730</name>
</gene>
<reference evidence="2" key="1">
    <citation type="journal article" date="2019" name="Int. J. Syst. Evol. Microbiol.">
        <title>The Global Catalogue of Microorganisms (GCM) 10K type strain sequencing project: providing services to taxonomists for standard genome sequencing and annotation.</title>
        <authorList>
            <consortium name="The Broad Institute Genomics Platform"/>
            <consortium name="The Broad Institute Genome Sequencing Center for Infectious Disease"/>
            <person name="Wu L."/>
            <person name="Ma J."/>
        </authorList>
    </citation>
    <scope>NUCLEOTIDE SEQUENCE [LARGE SCALE GENOMIC DNA]</scope>
    <source>
        <strain evidence="2">JCM 17137</strain>
    </source>
</reference>
<protein>
    <submittedName>
        <fullName evidence="1">Uncharacterized protein</fullName>
    </submittedName>
</protein>